<organism evidence="1 2">
    <name type="scientific">Paenibacillus montaniterrae</name>
    <dbReference type="NCBI Taxonomy" id="429341"/>
    <lineage>
        <taxon>Bacteria</taxon>
        <taxon>Bacillati</taxon>
        <taxon>Bacillota</taxon>
        <taxon>Bacilli</taxon>
        <taxon>Bacillales</taxon>
        <taxon>Paenibacillaceae</taxon>
        <taxon>Paenibacillus</taxon>
    </lineage>
</organism>
<keyword evidence="2" id="KW-1185">Reference proteome</keyword>
<dbReference type="AlphaFoldDB" id="A0A920CW33"/>
<evidence type="ECO:0000313" key="1">
    <source>
        <dbReference type="EMBL" id="GIP14795.1"/>
    </source>
</evidence>
<dbReference type="EMBL" id="BOSE01000001">
    <property type="protein sequence ID" value="GIP14795.1"/>
    <property type="molecule type" value="Genomic_DNA"/>
</dbReference>
<comment type="caution">
    <text evidence="1">The sequence shown here is derived from an EMBL/GenBank/DDBJ whole genome shotgun (WGS) entry which is preliminary data.</text>
</comment>
<evidence type="ECO:0000313" key="2">
    <source>
        <dbReference type="Proteomes" id="UP000683139"/>
    </source>
</evidence>
<dbReference type="Proteomes" id="UP000683139">
    <property type="component" value="Unassembled WGS sequence"/>
</dbReference>
<reference evidence="1" key="1">
    <citation type="submission" date="2021-03" db="EMBL/GenBank/DDBJ databases">
        <title>Antimicrobial resistance genes in bacteria isolated from Japanese honey, and their potential for conferring macrolide and lincosamide resistance in the American foulbrood pathogen Paenibacillus larvae.</title>
        <authorList>
            <person name="Okamoto M."/>
            <person name="Kumagai M."/>
            <person name="Kanamori H."/>
            <person name="Takamatsu D."/>
        </authorList>
    </citation>
    <scope>NUCLEOTIDE SEQUENCE</scope>
    <source>
        <strain evidence="1">J40TS1</strain>
    </source>
</reference>
<gene>
    <name evidence="1" type="ORF">J40TS1_04370</name>
</gene>
<accession>A0A920CW33</accession>
<name>A0A920CW33_9BACL</name>
<dbReference type="RefSeq" id="WP_213512989.1">
    <property type="nucleotide sequence ID" value="NZ_BOSE01000001.1"/>
</dbReference>
<sequence>MNWLEEVSRDFVINRFRSNDHAVSEITKLNIEDVQLPQELSPLSQFFLGAALLGPDHIYSTIPLADESSLQVLKNDVCVHYEVNQKLQSPNGVEITMHKAKTTSIQKLLEMNTLNTIDPVVKDLFLRKPTDKQREYGTVYYKIDKNAISDVSVPGFDLAWMFISSSYKLNGGFSLSPIGWTLSRELSNSIAIAYISHRCNDLVLAVDKNEDVISLEILF</sequence>
<protein>
    <submittedName>
        <fullName evidence="1">Uncharacterized protein</fullName>
    </submittedName>
</protein>
<proteinExistence type="predicted"/>